<accession>A0A5P8JV64</accession>
<reference evidence="1 2" key="1">
    <citation type="submission" date="2019-10" db="EMBL/GenBank/DDBJ databases">
        <title>Genome sequencing of Lactobacillus manihotivorans.</title>
        <authorList>
            <person name="Kim K."/>
        </authorList>
    </citation>
    <scope>NUCLEOTIDE SEQUENCE [LARGE SCALE GENOMIC DNA]</scope>
    <source>
        <strain evidence="1 2">LM010</strain>
    </source>
</reference>
<dbReference type="AlphaFoldDB" id="A0A5P8JV64"/>
<dbReference type="EMBL" id="CP045068">
    <property type="protein sequence ID" value="QFQ92551.1"/>
    <property type="molecule type" value="Genomic_DNA"/>
</dbReference>
<protein>
    <submittedName>
        <fullName evidence="1">Uncharacterized protein</fullName>
    </submittedName>
</protein>
<gene>
    <name evidence="1" type="ORF">LM010_14660</name>
</gene>
<evidence type="ECO:0000313" key="2">
    <source>
        <dbReference type="Proteomes" id="UP000388452"/>
    </source>
</evidence>
<sequence>MNQTILTVHQYSWEIRVFGQRERFLAMTDQIMSDFGLYIAPTWLALKRSDEVQAGLWYLSHYYDHDTHTFAGLEMQLKANILTVRQFIN</sequence>
<dbReference type="RefSeq" id="WP_054719187.1">
    <property type="nucleotide sequence ID" value="NZ_CP045068.1"/>
</dbReference>
<organism evidence="1 2">
    <name type="scientific">Lacticaseibacillus manihotivorans</name>
    <dbReference type="NCBI Taxonomy" id="88233"/>
    <lineage>
        <taxon>Bacteria</taxon>
        <taxon>Bacillati</taxon>
        <taxon>Bacillota</taxon>
        <taxon>Bacilli</taxon>
        <taxon>Lactobacillales</taxon>
        <taxon>Lactobacillaceae</taxon>
        <taxon>Lacticaseibacillus</taxon>
    </lineage>
</organism>
<proteinExistence type="predicted"/>
<name>A0A5P8JV64_9LACO</name>
<evidence type="ECO:0000313" key="1">
    <source>
        <dbReference type="EMBL" id="QFQ92551.1"/>
    </source>
</evidence>
<dbReference type="Proteomes" id="UP000388452">
    <property type="component" value="Chromosome"/>
</dbReference>